<protein>
    <recommendedName>
        <fullName evidence="3 9">DNA repair protein RecN</fullName>
    </recommendedName>
    <alternativeName>
        <fullName evidence="8 9">Recombination protein N</fullName>
    </alternativeName>
</protein>
<dbReference type="FunFam" id="3.40.50.300:FF:000356">
    <property type="entry name" value="DNA repair protein RecN"/>
    <property type="match status" value="1"/>
</dbReference>
<dbReference type="GO" id="GO:0009432">
    <property type="term" value="P:SOS response"/>
    <property type="evidence" value="ECO:0007669"/>
    <property type="project" value="UniProtKB-ARBA"/>
</dbReference>
<dbReference type="PANTHER" id="PTHR11059">
    <property type="entry name" value="DNA REPAIR PROTEIN RECN"/>
    <property type="match status" value="1"/>
</dbReference>
<keyword evidence="10" id="KW-0175">Coiled coil</keyword>
<dbReference type="Pfam" id="PF02463">
    <property type="entry name" value="SMC_N"/>
    <property type="match status" value="1"/>
</dbReference>
<name>A0A7U6JHK7_9GAMM</name>
<dbReference type="AlphaFoldDB" id="A0A7U6JHK7"/>
<dbReference type="Proteomes" id="UP000031631">
    <property type="component" value="Chromosome"/>
</dbReference>
<keyword evidence="13" id="KW-1185">Reference proteome</keyword>
<dbReference type="GO" id="GO:0006310">
    <property type="term" value="P:DNA recombination"/>
    <property type="evidence" value="ECO:0007669"/>
    <property type="project" value="InterPro"/>
</dbReference>
<evidence type="ECO:0000256" key="1">
    <source>
        <dbReference type="ARBA" id="ARBA00003618"/>
    </source>
</evidence>
<dbReference type="GO" id="GO:0006281">
    <property type="term" value="P:DNA repair"/>
    <property type="evidence" value="ECO:0007669"/>
    <property type="project" value="UniProtKB-KW"/>
</dbReference>
<sequence length="552" mass="61053">MLQHIQIRNLVIVRELFLDLEPGMTALTGETGAGKSILVDALGLALGGKADKSLIRNGCDQAEINAVFDISKHQAVRSWLKEQALDSDDECILRRVLSRQGRSRAFINSRPAPQALLRELGSLLISIHGQHEHQTLMRTSTQRELLDAWAGHAPLLQAMKDHYREYGAARRELEELEHQSRERAQRLDYLQFQIDELEKLNLAKDELDTLESRQKRLAHAEELGQELDSLMQTLFEAEPAVQPALARACVQLETLGRLDAGLIPAAELLESARIQVEEAVSLLREQVADIELDPALLEEIDARLGSIHELARKHHVNARELPGLLEQFHQERNTLNNADHALANLEQQVQELDRRCLEVARELSRSRQRAAVKLAETITASMQELGMQGGTFDVAVKPLAPEEMTANGMDSICFMVSANPGQPLSPLAKTASGGELSRISLSIQVATTSCAEIPTLIFDEVDSGIGGATAETVGRLLRQLGKTNQVLCVTHLPQVASQADHQMNVRKVRVGQQTETTIHALNKAQRIEEIARMLGGVTITDQTRAHAREMIG</sequence>
<dbReference type="GO" id="GO:0005524">
    <property type="term" value="F:ATP binding"/>
    <property type="evidence" value="ECO:0007669"/>
    <property type="project" value="UniProtKB-KW"/>
</dbReference>
<dbReference type="NCBIfam" id="NF008121">
    <property type="entry name" value="PRK10869.1"/>
    <property type="match status" value="1"/>
</dbReference>
<dbReference type="RefSeq" id="WP_041067245.1">
    <property type="nucleotide sequence ID" value="NZ_AP012273.1"/>
</dbReference>
<dbReference type="InterPro" id="IPR027417">
    <property type="entry name" value="P-loop_NTPase"/>
</dbReference>
<dbReference type="InterPro" id="IPR004604">
    <property type="entry name" value="DNA_recomb/repair_RecN"/>
</dbReference>
<evidence type="ECO:0000256" key="9">
    <source>
        <dbReference type="PIRNR" id="PIRNR003128"/>
    </source>
</evidence>
<dbReference type="SUPFAM" id="SSF52540">
    <property type="entry name" value="P-loop containing nucleoside triphosphate hydrolases"/>
    <property type="match status" value="1"/>
</dbReference>
<evidence type="ECO:0000313" key="13">
    <source>
        <dbReference type="Proteomes" id="UP000031631"/>
    </source>
</evidence>
<accession>A0A7U6JHK7</accession>
<dbReference type="PIRSF" id="PIRSF003128">
    <property type="entry name" value="RecN"/>
    <property type="match status" value="1"/>
</dbReference>
<dbReference type="GO" id="GO:0043590">
    <property type="term" value="C:bacterial nucleoid"/>
    <property type="evidence" value="ECO:0007669"/>
    <property type="project" value="TreeGrafter"/>
</dbReference>
<evidence type="ECO:0000256" key="10">
    <source>
        <dbReference type="SAM" id="Coils"/>
    </source>
</evidence>
<dbReference type="InterPro" id="IPR003395">
    <property type="entry name" value="RecF/RecN/SMC_N"/>
</dbReference>
<feature type="domain" description="RecF/RecN/SMC N-terminal" evidence="11">
    <location>
        <begin position="2"/>
        <end position="511"/>
    </location>
</feature>
<dbReference type="FunFam" id="3.40.50.300:FF:000319">
    <property type="entry name" value="DNA repair protein RecN"/>
    <property type="match status" value="1"/>
</dbReference>
<comment type="similarity">
    <text evidence="2 9">Belongs to the RecN family.</text>
</comment>
<dbReference type="OrthoDB" id="9806954at2"/>
<evidence type="ECO:0000256" key="8">
    <source>
        <dbReference type="ARBA" id="ARBA00033408"/>
    </source>
</evidence>
<reference evidence="12 13" key="1">
    <citation type="journal article" date="2014" name="PLoS ONE">
        <title>Physiological and genomic features of a novel sulfur-oxidizing gammaproteobacterium belonging to a previously uncultivated symbiotic lineage isolated from a hydrothermal vent.</title>
        <authorList>
            <person name="Nunoura T."/>
            <person name="Takaki Y."/>
            <person name="Kazama H."/>
            <person name="Kakuta J."/>
            <person name="Shimamura S."/>
            <person name="Makita H."/>
            <person name="Hirai M."/>
            <person name="Miyazaki M."/>
            <person name="Takai K."/>
        </authorList>
    </citation>
    <scope>NUCLEOTIDE SEQUENCE [LARGE SCALE GENOMIC DNA]</scope>
    <source>
        <strain evidence="12 13">Hiromi1</strain>
    </source>
</reference>
<dbReference type="PANTHER" id="PTHR11059:SF0">
    <property type="entry name" value="DNA REPAIR PROTEIN RECN"/>
    <property type="match status" value="1"/>
</dbReference>
<keyword evidence="6" id="KW-0067">ATP-binding</keyword>
<dbReference type="KEGG" id="tbn:TBH_C1517"/>
<evidence type="ECO:0000256" key="7">
    <source>
        <dbReference type="ARBA" id="ARBA00023204"/>
    </source>
</evidence>
<feature type="coiled-coil region" evidence="10">
    <location>
        <begin position="328"/>
        <end position="362"/>
    </location>
</feature>
<gene>
    <name evidence="12" type="ORF">TBH_C1517</name>
</gene>
<keyword evidence="5 9" id="KW-0227">DNA damage</keyword>
<keyword evidence="4" id="KW-0547">Nucleotide-binding</keyword>
<organism evidence="12 13">
    <name type="scientific">Thiolapillus brandeum</name>
    <dbReference type="NCBI Taxonomy" id="1076588"/>
    <lineage>
        <taxon>Bacteria</taxon>
        <taxon>Pseudomonadati</taxon>
        <taxon>Pseudomonadota</taxon>
        <taxon>Gammaproteobacteria</taxon>
        <taxon>Chromatiales</taxon>
        <taxon>Sedimenticolaceae</taxon>
        <taxon>Thiolapillus</taxon>
    </lineage>
</organism>
<evidence type="ECO:0000256" key="3">
    <source>
        <dbReference type="ARBA" id="ARBA00021315"/>
    </source>
</evidence>
<evidence type="ECO:0000256" key="6">
    <source>
        <dbReference type="ARBA" id="ARBA00022840"/>
    </source>
</evidence>
<evidence type="ECO:0000256" key="4">
    <source>
        <dbReference type="ARBA" id="ARBA00022741"/>
    </source>
</evidence>
<dbReference type="Gene3D" id="3.40.50.300">
    <property type="entry name" value="P-loop containing nucleotide triphosphate hydrolases"/>
    <property type="match status" value="2"/>
</dbReference>
<proteinExistence type="inferred from homology"/>
<dbReference type="EMBL" id="AP012273">
    <property type="protein sequence ID" value="BAO44436.1"/>
    <property type="molecule type" value="Genomic_DNA"/>
</dbReference>
<evidence type="ECO:0000256" key="2">
    <source>
        <dbReference type="ARBA" id="ARBA00009441"/>
    </source>
</evidence>
<evidence type="ECO:0000256" key="5">
    <source>
        <dbReference type="ARBA" id="ARBA00022763"/>
    </source>
</evidence>
<evidence type="ECO:0000259" key="11">
    <source>
        <dbReference type="Pfam" id="PF02463"/>
    </source>
</evidence>
<keyword evidence="7 9" id="KW-0234">DNA repair</keyword>
<feature type="coiled-coil region" evidence="10">
    <location>
        <begin position="156"/>
        <end position="220"/>
    </location>
</feature>
<comment type="function">
    <text evidence="1 9">May be involved in recombinational repair of damaged DNA.</text>
</comment>
<dbReference type="CDD" id="cd03241">
    <property type="entry name" value="ABC_RecN"/>
    <property type="match status" value="2"/>
</dbReference>
<dbReference type="NCBIfam" id="TIGR00634">
    <property type="entry name" value="recN"/>
    <property type="match status" value="1"/>
</dbReference>
<evidence type="ECO:0000313" key="12">
    <source>
        <dbReference type="EMBL" id="BAO44436.1"/>
    </source>
</evidence>